<protein>
    <submittedName>
        <fullName evidence="2">Extracellular triacylglycerol lipase</fullName>
    </submittedName>
</protein>
<dbReference type="Pfam" id="PF00135">
    <property type="entry name" value="COesterase"/>
    <property type="match status" value="1"/>
</dbReference>
<dbReference type="Proteomes" id="UP000017559">
    <property type="component" value="Unassembled WGS sequence"/>
</dbReference>
<dbReference type="KEGG" id="mrr:Moror_2107"/>
<dbReference type="InterPro" id="IPR029058">
    <property type="entry name" value="AB_hydrolase_fold"/>
</dbReference>
<dbReference type="OrthoDB" id="408631at2759"/>
<keyword evidence="3" id="KW-1185">Reference proteome</keyword>
<dbReference type="InterPro" id="IPR002018">
    <property type="entry name" value="CarbesteraseB"/>
</dbReference>
<proteinExistence type="predicted"/>
<feature type="domain" description="Carboxylesterase type B" evidence="1">
    <location>
        <begin position="4"/>
        <end position="503"/>
    </location>
</feature>
<sequence>MNGLGIPYAEPPIGELRLRPALLKNSNTWNATSFDASEFGKTCLQPGSPRNNVSEDCLTINIFRPPTVNFNNSTKLPCLLWIHGGGFLIGSGSRPVYDGSSLVTRSLERGTPMIVATINYRLGPLGFPQGFEAASLGHEVLNLGLRDPLVALDWVKKNINAFGGDPEKITAFGESAGGFAIELYLLNGSLKDLARGAVVESGGSLPTHPAFTRDSLWTTYISAVQSCSSAVESQSTIECLRRKATSDELFDAFEKAGISLTSLDWTPVLDGPGGLVPDYASRLDVKVKIPLIYGNNLDEGTIFTPQNITGPEDTLRRLFDAFAPSPAGDKALENAIAKVIDIYTDDPSVGSPFGTGNQTFGLNPEYKRYASILGDLIQNSERRLFARKTNEASVPMYAYQFSDPDAVKVVPSEFRVSFGTANAAPGSLGVPHTSEISYVFGNLEVENDMMPDSAKELSTVMMDYWIAFTNGMNPNDGKGLERPDWDVYTVHKPVMMQLKGGDTKMIADTAREEGIAYLNRHAILFSR</sequence>
<dbReference type="AlphaFoldDB" id="V2WQ69"/>
<comment type="caution">
    <text evidence="2">The sequence shown here is derived from an EMBL/GenBank/DDBJ whole genome shotgun (WGS) entry which is preliminary data.</text>
</comment>
<dbReference type="SUPFAM" id="SSF53474">
    <property type="entry name" value="alpha/beta-Hydrolases"/>
    <property type="match status" value="1"/>
</dbReference>
<evidence type="ECO:0000313" key="3">
    <source>
        <dbReference type="Proteomes" id="UP000017559"/>
    </source>
</evidence>
<dbReference type="HOGENOM" id="CLU_006586_10_6_1"/>
<dbReference type="Gene3D" id="3.40.50.1820">
    <property type="entry name" value="alpha/beta hydrolase"/>
    <property type="match status" value="1"/>
</dbReference>
<dbReference type="InterPro" id="IPR050309">
    <property type="entry name" value="Type-B_Carboxylest/Lipase"/>
</dbReference>
<reference evidence="2 3" key="1">
    <citation type="journal article" date="2014" name="BMC Genomics">
        <title>Genome and secretome analysis of the hemibiotrophic fungal pathogen, Moniliophthora roreri, which causes frosty pod rot disease of cacao: mechanisms of the biotrophic and necrotrophic phases.</title>
        <authorList>
            <person name="Meinhardt L.W."/>
            <person name="Costa G.G.L."/>
            <person name="Thomazella D.P.T."/>
            <person name="Teixeira P.J.P.L."/>
            <person name="Carazzolle M.F."/>
            <person name="Schuster S.C."/>
            <person name="Carlson J.E."/>
            <person name="Guiltinan M.J."/>
            <person name="Mieczkowski P."/>
            <person name="Farmer A."/>
            <person name="Ramaraj T."/>
            <person name="Crozier J."/>
            <person name="Davis R.E."/>
            <person name="Shao J."/>
            <person name="Melnick R.L."/>
            <person name="Pereira G.A.G."/>
            <person name="Bailey B.A."/>
        </authorList>
    </citation>
    <scope>NUCLEOTIDE SEQUENCE [LARGE SCALE GENOMIC DNA]</scope>
    <source>
        <strain evidence="2 3">MCA 2997</strain>
    </source>
</reference>
<evidence type="ECO:0000313" key="2">
    <source>
        <dbReference type="EMBL" id="ESK83717.1"/>
    </source>
</evidence>
<accession>V2WQ69</accession>
<dbReference type="ESTHER" id="monro-v2wq69">
    <property type="family name" value="Fungal_carboxylesterase_lipase"/>
</dbReference>
<name>V2WQ69_MONRO</name>
<dbReference type="PANTHER" id="PTHR11559">
    <property type="entry name" value="CARBOXYLESTERASE"/>
    <property type="match status" value="1"/>
</dbReference>
<evidence type="ECO:0000259" key="1">
    <source>
        <dbReference type="Pfam" id="PF00135"/>
    </source>
</evidence>
<dbReference type="EMBL" id="AWSO01001463">
    <property type="protein sequence ID" value="ESK83717.1"/>
    <property type="molecule type" value="Genomic_DNA"/>
</dbReference>
<dbReference type="PROSITE" id="PS00941">
    <property type="entry name" value="CARBOXYLESTERASE_B_2"/>
    <property type="match status" value="1"/>
</dbReference>
<organism evidence="2 3">
    <name type="scientific">Moniliophthora roreri (strain MCA 2997)</name>
    <name type="common">Cocoa frosty pod rot fungus</name>
    <name type="synonym">Crinipellis roreri</name>
    <dbReference type="NCBI Taxonomy" id="1381753"/>
    <lineage>
        <taxon>Eukaryota</taxon>
        <taxon>Fungi</taxon>
        <taxon>Dikarya</taxon>
        <taxon>Basidiomycota</taxon>
        <taxon>Agaricomycotina</taxon>
        <taxon>Agaricomycetes</taxon>
        <taxon>Agaricomycetidae</taxon>
        <taxon>Agaricales</taxon>
        <taxon>Marasmiineae</taxon>
        <taxon>Marasmiaceae</taxon>
        <taxon>Moniliophthora</taxon>
    </lineage>
</organism>
<gene>
    <name evidence="2" type="ORF">Moror_2107</name>
</gene>
<dbReference type="InterPro" id="IPR019819">
    <property type="entry name" value="Carboxylesterase_B_CS"/>
</dbReference>